<dbReference type="OrthoDB" id="8079725at2"/>
<evidence type="ECO:0000313" key="2">
    <source>
        <dbReference type="Proteomes" id="UP000244064"/>
    </source>
</evidence>
<reference evidence="1 2" key="1">
    <citation type="submission" date="2018-04" db="EMBL/GenBank/DDBJ databases">
        <title>Pseudomonas sp. nov., isolated from mangrove soil.</title>
        <authorList>
            <person name="Chen C."/>
        </authorList>
    </citation>
    <scope>NUCLEOTIDE SEQUENCE [LARGE SCALE GENOMIC DNA]</scope>
    <source>
        <strain evidence="1 2">TC-11</strain>
    </source>
</reference>
<comment type="caution">
    <text evidence="1">The sequence shown here is derived from an EMBL/GenBank/DDBJ whole genome shotgun (WGS) entry which is preliminary data.</text>
</comment>
<sequence length="112" mass="12281">MRRFKVFSGPTLIGWSDLEAGDPPMGVVFGQLLPTDAYADFQGSSIESQRHKSLSITTAENTPVEASGGIHIEDLSSELGEQAIEITAFGIESTTYESLFPEHVLAYKRQFQ</sequence>
<accession>A0A2T5PEB2</accession>
<evidence type="ECO:0000313" key="1">
    <source>
        <dbReference type="EMBL" id="PTU76072.1"/>
    </source>
</evidence>
<dbReference type="Proteomes" id="UP000244064">
    <property type="component" value="Unassembled WGS sequence"/>
</dbReference>
<protein>
    <submittedName>
        <fullName evidence="1">Uncharacterized protein</fullName>
    </submittedName>
</protein>
<keyword evidence="2" id="KW-1185">Reference proteome</keyword>
<name>A0A2T5PEB2_9PSED</name>
<dbReference type="RefSeq" id="WP_108104047.1">
    <property type="nucleotide sequence ID" value="NZ_QASN01000002.1"/>
</dbReference>
<proteinExistence type="predicted"/>
<organism evidence="1 2">
    <name type="scientific">Pseudomonas mangrovi</name>
    <dbReference type="NCBI Taxonomy" id="2161748"/>
    <lineage>
        <taxon>Bacteria</taxon>
        <taxon>Pseudomonadati</taxon>
        <taxon>Pseudomonadota</taxon>
        <taxon>Gammaproteobacteria</taxon>
        <taxon>Pseudomonadales</taxon>
        <taxon>Pseudomonadaceae</taxon>
        <taxon>Pseudomonas</taxon>
    </lineage>
</organism>
<dbReference type="EMBL" id="QASN01000002">
    <property type="protein sequence ID" value="PTU76072.1"/>
    <property type="molecule type" value="Genomic_DNA"/>
</dbReference>
<gene>
    <name evidence="1" type="ORF">DBO85_00075</name>
</gene>
<dbReference type="AlphaFoldDB" id="A0A2T5PEB2"/>